<keyword evidence="4 7" id="KW-0862">Zinc</keyword>
<dbReference type="EC" id="3.4.24.-" evidence="7"/>
<dbReference type="PANTHER" id="PTHR10127:SF780">
    <property type="entry name" value="METALLOENDOPEPTIDASE"/>
    <property type="match status" value="1"/>
</dbReference>
<keyword evidence="5 7" id="KW-0482">Metalloprotease</keyword>
<evidence type="ECO:0000256" key="7">
    <source>
        <dbReference type="RuleBase" id="RU361183"/>
    </source>
</evidence>
<dbReference type="InterPro" id="IPR024079">
    <property type="entry name" value="MetalloPept_cat_dom_sf"/>
</dbReference>
<dbReference type="Gene3D" id="3.40.390.10">
    <property type="entry name" value="Collagenase (Catalytic Domain)"/>
    <property type="match status" value="1"/>
</dbReference>
<keyword evidence="2 7" id="KW-0479">Metal-binding</keyword>
<evidence type="ECO:0000313" key="10">
    <source>
        <dbReference type="Proteomes" id="UP000242188"/>
    </source>
</evidence>
<dbReference type="SUPFAM" id="SSF55486">
    <property type="entry name" value="Metalloproteases ('zincins'), catalytic domain"/>
    <property type="match status" value="1"/>
</dbReference>
<proteinExistence type="predicted"/>
<comment type="cofactor">
    <cofactor evidence="7">
        <name>Zn(2+)</name>
        <dbReference type="ChEBI" id="CHEBI:29105"/>
    </cofactor>
    <text evidence="7">Binds 1 zinc ion per subunit.</text>
</comment>
<dbReference type="GO" id="GO:0046872">
    <property type="term" value="F:metal ion binding"/>
    <property type="evidence" value="ECO:0007669"/>
    <property type="project" value="UniProtKB-KW"/>
</dbReference>
<accession>A0A210PIY7</accession>
<dbReference type="EMBL" id="NEDP02076617">
    <property type="protein sequence ID" value="OWF36455.1"/>
    <property type="molecule type" value="Genomic_DNA"/>
</dbReference>
<evidence type="ECO:0000256" key="6">
    <source>
        <dbReference type="PROSITE-ProRule" id="PRU01211"/>
    </source>
</evidence>
<dbReference type="PROSITE" id="PS51864">
    <property type="entry name" value="ASTACIN"/>
    <property type="match status" value="1"/>
</dbReference>
<dbReference type="Proteomes" id="UP000242188">
    <property type="component" value="Unassembled WGS sequence"/>
</dbReference>
<protein>
    <recommendedName>
        <fullName evidence="7">Metalloendopeptidase</fullName>
        <ecNumber evidence="7">3.4.24.-</ecNumber>
    </recommendedName>
</protein>
<evidence type="ECO:0000259" key="8">
    <source>
        <dbReference type="PROSITE" id="PS51864"/>
    </source>
</evidence>
<dbReference type="STRING" id="6573.A0A210PIY7"/>
<organism evidence="9 10">
    <name type="scientific">Mizuhopecten yessoensis</name>
    <name type="common">Japanese scallop</name>
    <name type="synonym">Patinopecten yessoensis</name>
    <dbReference type="NCBI Taxonomy" id="6573"/>
    <lineage>
        <taxon>Eukaryota</taxon>
        <taxon>Metazoa</taxon>
        <taxon>Spiralia</taxon>
        <taxon>Lophotrochozoa</taxon>
        <taxon>Mollusca</taxon>
        <taxon>Bivalvia</taxon>
        <taxon>Autobranchia</taxon>
        <taxon>Pteriomorphia</taxon>
        <taxon>Pectinida</taxon>
        <taxon>Pectinoidea</taxon>
        <taxon>Pectinidae</taxon>
        <taxon>Mizuhopecten</taxon>
    </lineage>
</organism>
<dbReference type="Pfam" id="PF01400">
    <property type="entry name" value="Astacin"/>
    <property type="match status" value="1"/>
</dbReference>
<evidence type="ECO:0000256" key="4">
    <source>
        <dbReference type="ARBA" id="ARBA00022833"/>
    </source>
</evidence>
<dbReference type="GO" id="GO:0006508">
    <property type="term" value="P:proteolysis"/>
    <property type="evidence" value="ECO:0007669"/>
    <property type="project" value="UniProtKB-KW"/>
</dbReference>
<keyword evidence="3 7" id="KW-0378">Hydrolase</keyword>
<dbReference type="OrthoDB" id="6061307at2759"/>
<gene>
    <name evidence="9" type="ORF">KP79_PYT23011</name>
</gene>
<evidence type="ECO:0000313" key="9">
    <source>
        <dbReference type="EMBL" id="OWF36455.1"/>
    </source>
</evidence>
<dbReference type="AlphaFoldDB" id="A0A210PIY7"/>
<comment type="caution">
    <text evidence="6">Lacks conserved residue(s) required for the propagation of feature annotation.</text>
</comment>
<evidence type="ECO:0000256" key="1">
    <source>
        <dbReference type="ARBA" id="ARBA00022670"/>
    </source>
</evidence>
<dbReference type="PANTHER" id="PTHR10127">
    <property type="entry name" value="DISCOIDIN, CUB, EGF, LAMININ , AND ZINC METALLOPROTEASE DOMAIN CONTAINING"/>
    <property type="match status" value="1"/>
</dbReference>
<sequence>MVHEQSRPDRDEYLNIEWTNVQTSMRHNFQKFNKAVSSSRDVPYDYTSLMHYGPMAFSTNGSPTMRTKNPKYQDLIGKATRISFQDALVVNILYKCFSRTKPILRSRIKN</sequence>
<dbReference type="GO" id="GO:0004222">
    <property type="term" value="F:metalloendopeptidase activity"/>
    <property type="evidence" value="ECO:0007669"/>
    <property type="project" value="UniProtKB-UniRule"/>
</dbReference>
<dbReference type="InterPro" id="IPR001506">
    <property type="entry name" value="Peptidase_M12A"/>
</dbReference>
<dbReference type="PRINTS" id="PR00480">
    <property type="entry name" value="ASTACIN"/>
</dbReference>
<evidence type="ECO:0000256" key="5">
    <source>
        <dbReference type="ARBA" id="ARBA00023049"/>
    </source>
</evidence>
<reference evidence="9 10" key="1">
    <citation type="journal article" date="2017" name="Nat. Ecol. Evol.">
        <title>Scallop genome provides insights into evolution of bilaterian karyotype and development.</title>
        <authorList>
            <person name="Wang S."/>
            <person name="Zhang J."/>
            <person name="Jiao W."/>
            <person name="Li J."/>
            <person name="Xun X."/>
            <person name="Sun Y."/>
            <person name="Guo X."/>
            <person name="Huan P."/>
            <person name="Dong B."/>
            <person name="Zhang L."/>
            <person name="Hu X."/>
            <person name="Sun X."/>
            <person name="Wang J."/>
            <person name="Zhao C."/>
            <person name="Wang Y."/>
            <person name="Wang D."/>
            <person name="Huang X."/>
            <person name="Wang R."/>
            <person name="Lv J."/>
            <person name="Li Y."/>
            <person name="Zhang Z."/>
            <person name="Liu B."/>
            <person name="Lu W."/>
            <person name="Hui Y."/>
            <person name="Liang J."/>
            <person name="Zhou Z."/>
            <person name="Hou R."/>
            <person name="Li X."/>
            <person name="Liu Y."/>
            <person name="Li H."/>
            <person name="Ning X."/>
            <person name="Lin Y."/>
            <person name="Zhao L."/>
            <person name="Xing Q."/>
            <person name="Dou J."/>
            <person name="Li Y."/>
            <person name="Mao J."/>
            <person name="Guo H."/>
            <person name="Dou H."/>
            <person name="Li T."/>
            <person name="Mu C."/>
            <person name="Jiang W."/>
            <person name="Fu Q."/>
            <person name="Fu X."/>
            <person name="Miao Y."/>
            <person name="Liu J."/>
            <person name="Yu Q."/>
            <person name="Li R."/>
            <person name="Liao H."/>
            <person name="Li X."/>
            <person name="Kong Y."/>
            <person name="Jiang Z."/>
            <person name="Chourrout D."/>
            <person name="Li R."/>
            <person name="Bao Z."/>
        </authorList>
    </citation>
    <scope>NUCLEOTIDE SEQUENCE [LARGE SCALE GENOMIC DNA]</scope>
    <source>
        <strain evidence="9 10">PY_sf001</strain>
    </source>
</reference>
<comment type="caution">
    <text evidence="9">The sequence shown here is derived from an EMBL/GenBank/DDBJ whole genome shotgun (WGS) entry which is preliminary data.</text>
</comment>
<evidence type="ECO:0000256" key="3">
    <source>
        <dbReference type="ARBA" id="ARBA00022801"/>
    </source>
</evidence>
<keyword evidence="10" id="KW-1185">Reference proteome</keyword>
<keyword evidence="1 7" id="KW-0645">Protease</keyword>
<feature type="domain" description="Peptidase M12A" evidence="8">
    <location>
        <begin position="1"/>
        <end position="97"/>
    </location>
</feature>
<evidence type="ECO:0000256" key="2">
    <source>
        <dbReference type="ARBA" id="ARBA00022723"/>
    </source>
</evidence>
<name>A0A210PIY7_MIZYE</name>